<evidence type="ECO:0008006" key="3">
    <source>
        <dbReference type="Google" id="ProtNLM"/>
    </source>
</evidence>
<dbReference type="Gene3D" id="2.120.10.70">
    <property type="entry name" value="Fucose-specific lectin"/>
    <property type="match status" value="1"/>
</dbReference>
<organism evidence="1 2">
    <name type="scientific">Fusarium napiforme</name>
    <dbReference type="NCBI Taxonomy" id="42672"/>
    <lineage>
        <taxon>Eukaryota</taxon>
        <taxon>Fungi</taxon>
        <taxon>Dikarya</taxon>
        <taxon>Ascomycota</taxon>
        <taxon>Pezizomycotina</taxon>
        <taxon>Sordariomycetes</taxon>
        <taxon>Hypocreomycetidae</taxon>
        <taxon>Hypocreales</taxon>
        <taxon>Nectriaceae</taxon>
        <taxon>Fusarium</taxon>
        <taxon>Fusarium fujikuroi species complex</taxon>
    </lineage>
</organism>
<keyword evidence="2" id="KW-1185">Reference proteome</keyword>
<name>A0A8H5IJ25_9HYPO</name>
<evidence type="ECO:0000313" key="2">
    <source>
        <dbReference type="Proteomes" id="UP000574317"/>
    </source>
</evidence>
<dbReference type="EMBL" id="JAAOAO010000555">
    <property type="protein sequence ID" value="KAF5536847.1"/>
    <property type="molecule type" value="Genomic_DNA"/>
</dbReference>
<gene>
    <name evidence="1" type="ORF">FNAPI_11621</name>
</gene>
<comment type="caution">
    <text evidence="1">The sequence shown here is derived from an EMBL/GenBank/DDBJ whole genome shotgun (WGS) entry which is preliminary data.</text>
</comment>
<dbReference type="Proteomes" id="UP000574317">
    <property type="component" value="Unassembled WGS sequence"/>
</dbReference>
<dbReference type="AlphaFoldDB" id="A0A8H5IJ25"/>
<sequence length="306" mass="33895">MANPAAAILNPKEDCLLLFLVDDKRRLTLSQIPVDSSKQSVYYKHHDTPQGIHVTNQCIVTTHLGGLPVVYGKIHNNDNKLVLARLSPITHIVAREAEDVEKTTTDFAALAAVSNSDTGDKDDTAWFYYLRQPDPKKPVRLMEAELSYDKLSVDPVGSLKAELYPNEKSRLAAIYLKPNIREVFYQTQGVKSDIYCLKIGSHVDAKQIVGTSTAMMGTPMAVVKSKSGAVYLYYLNTAAEVQRVARVGGEWGTPIAMAHFGSLTAQKETQIAAVHSVEEGQLCNYVFFINDDEKTYKSNKDKLNIV</sequence>
<proteinExistence type="predicted"/>
<evidence type="ECO:0000313" key="1">
    <source>
        <dbReference type="EMBL" id="KAF5536847.1"/>
    </source>
</evidence>
<reference evidence="1 2" key="1">
    <citation type="submission" date="2020-05" db="EMBL/GenBank/DDBJ databases">
        <title>Identification and distribution of gene clusters putatively required for synthesis of sphingolipid metabolism inhibitors in phylogenetically diverse species of the filamentous fungus Fusarium.</title>
        <authorList>
            <person name="Kim H.-S."/>
            <person name="Busman M."/>
            <person name="Brown D.W."/>
            <person name="Divon H."/>
            <person name="Uhlig S."/>
            <person name="Proctor R.H."/>
        </authorList>
    </citation>
    <scope>NUCLEOTIDE SEQUENCE [LARGE SCALE GENOMIC DNA]</scope>
    <source>
        <strain evidence="1 2">NRRL 25196</strain>
    </source>
</reference>
<protein>
    <recommendedName>
        <fullName evidence="3">Fucose-specific lectin</fullName>
    </recommendedName>
</protein>
<accession>A0A8H5IJ25</accession>